<dbReference type="Proteomes" id="UP000887578">
    <property type="component" value="Unplaced"/>
</dbReference>
<sequence length="88" mass="8741">MTTQNDPGGMVTMGTTGAGCISYTVTCPASTTKAVVIGANQAAIQLSTFTSGAKMATLTCNNMGQIQGTTVPGGAAVTVTDVYCSRAN</sequence>
<dbReference type="AlphaFoldDB" id="A0A914Q2D5"/>
<reference evidence="2" key="1">
    <citation type="submission" date="2022-11" db="UniProtKB">
        <authorList>
            <consortium name="WormBaseParasite"/>
        </authorList>
    </citation>
    <scope>IDENTIFICATION</scope>
</reference>
<dbReference type="WBParaSite" id="PDA_v2.g21289.t1">
    <property type="protein sequence ID" value="PDA_v2.g21289.t1"/>
    <property type="gene ID" value="PDA_v2.g21289"/>
</dbReference>
<keyword evidence="1" id="KW-1185">Reference proteome</keyword>
<evidence type="ECO:0000313" key="2">
    <source>
        <dbReference type="WBParaSite" id="PDA_v2.g21289.t1"/>
    </source>
</evidence>
<accession>A0A914Q2D5</accession>
<protein>
    <submittedName>
        <fullName evidence="2">Uncharacterized protein</fullName>
    </submittedName>
</protein>
<organism evidence="1 2">
    <name type="scientific">Panagrolaimus davidi</name>
    <dbReference type="NCBI Taxonomy" id="227884"/>
    <lineage>
        <taxon>Eukaryota</taxon>
        <taxon>Metazoa</taxon>
        <taxon>Ecdysozoa</taxon>
        <taxon>Nematoda</taxon>
        <taxon>Chromadorea</taxon>
        <taxon>Rhabditida</taxon>
        <taxon>Tylenchina</taxon>
        <taxon>Panagrolaimomorpha</taxon>
        <taxon>Panagrolaimoidea</taxon>
        <taxon>Panagrolaimidae</taxon>
        <taxon>Panagrolaimus</taxon>
    </lineage>
</organism>
<proteinExistence type="predicted"/>
<evidence type="ECO:0000313" key="1">
    <source>
        <dbReference type="Proteomes" id="UP000887578"/>
    </source>
</evidence>
<name>A0A914Q2D5_9BILA</name>